<feature type="compositionally biased region" description="Basic residues" evidence="4">
    <location>
        <begin position="157"/>
        <end position="166"/>
    </location>
</feature>
<dbReference type="InterPro" id="IPR020103">
    <property type="entry name" value="PsdUridine_synth_cat_dom_sf"/>
</dbReference>
<proteinExistence type="inferred from homology"/>
<feature type="region of interest" description="Disordered" evidence="4">
    <location>
        <begin position="673"/>
        <end position="694"/>
    </location>
</feature>
<dbReference type="AlphaFoldDB" id="A0A0D2FD22"/>
<sequence length="750" mass="82585">MPLRHSVARTFSTGKLVAVSFTASSTQRSPRPHARHRLFRPLSCHQQSRSAMTNHEENETDIPSTTTSNNSTSTGIATSTTTATPAADSSPHTPSELNLLSRITSLERQLRDQTALLARLTRTTATNTSTSACVVTSTSAADATQRGAAGQPSPSRSRSRSPRRARPFNPANYTTRHIALKFAYLGSRYGGFEHANGNVTPQPTVEEVLWKALCKGRLINPEVGPQADGSVNVLWGPEERRRAYMEGGDKNSGQDARPNARPRLRLELNWDGCQYSKCGRTDRGVSAFGQVIGIRVRSNRPVEKASTTEEEEKEVVAPAQSKAGDGDTDAEPSPEEDDLSVSMSMPAIDSADLATETYKKEFDPIRDELPYISLLNALLPSDIRVLAWCPSPPANFDARFSCRERRYKYFFTNPAFCPTPGPLGLLRGHGQGEAQTREGWLDVERMKIAAKKLEGVHDFRNFCKIDASKQMASCVRRITFCDVVEWDGSGQAVTEHEGLNQGGVGVVDSMPGSGNREKQTPAGPKVYAFCVHGTAFLWHQVRCMAAVLFLVGQGLEDPSIVDDLLDVQKNPGRPMYEMADDAPLVLWDCIFPDKDPQPGEEMVDSLPWLYAGDEATIPALLTSPTKNDGKFGVGAVVDELWTQWREAKMQEILAGSLLDLAISQGDQSFFRRGMTRDGSSRNTGPRSQKVFDGSGRARMQGRYVPVMKKPRMESLEVLNAKWLKGRNARRTMEEADARAWDFELTNAQGE</sequence>
<dbReference type="InterPro" id="IPR020097">
    <property type="entry name" value="PsdUridine_synth_TruA_a/b_dom"/>
</dbReference>
<name>A0A0D2FD22_9EURO</name>
<dbReference type="SUPFAM" id="SSF55120">
    <property type="entry name" value="Pseudouridine synthase"/>
    <property type="match status" value="1"/>
</dbReference>
<evidence type="ECO:0000256" key="4">
    <source>
        <dbReference type="SAM" id="MobiDB-lite"/>
    </source>
</evidence>
<dbReference type="GO" id="GO:1990481">
    <property type="term" value="P:mRNA pseudouridine synthesis"/>
    <property type="evidence" value="ECO:0007669"/>
    <property type="project" value="TreeGrafter"/>
</dbReference>
<dbReference type="GO" id="GO:0005634">
    <property type="term" value="C:nucleus"/>
    <property type="evidence" value="ECO:0007669"/>
    <property type="project" value="TreeGrafter"/>
</dbReference>
<feature type="compositionally biased region" description="Low complexity" evidence="4">
    <location>
        <begin position="127"/>
        <end position="144"/>
    </location>
</feature>
<keyword evidence="3" id="KW-0413">Isomerase</keyword>
<feature type="compositionally biased region" description="Polar residues" evidence="4">
    <location>
        <begin position="44"/>
        <end position="53"/>
    </location>
</feature>
<evidence type="ECO:0000256" key="2">
    <source>
        <dbReference type="ARBA" id="ARBA00022694"/>
    </source>
</evidence>
<feature type="region of interest" description="Disordered" evidence="4">
    <location>
        <begin position="300"/>
        <end position="341"/>
    </location>
</feature>
<accession>A0A0D2FD22</accession>
<evidence type="ECO:0000256" key="1">
    <source>
        <dbReference type="ARBA" id="ARBA00009375"/>
    </source>
</evidence>
<feature type="compositionally biased region" description="Low complexity" evidence="4">
    <location>
        <begin position="61"/>
        <end position="95"/>
    </location>
</feature>
<organism evidence="6 7">
    <name type="scientific">Phialophora macrospora</name>
    <dbReference type="NCBI Taxonomy" id="1851006"/>
    <lineage>
        <taxon>Eukaryota</taxon>
        <taxon>Fungi</taxon>
        <taxon>Dikarya</taxon>
        <taxon>Ascomycota</taxon>
        <taxon>Pezizomycotina</taxon>
        <taxon>Eurotiomycetes</taxon>
        <taxon>Chaetothyriomycetidae</taxon>
        <taxon>Chaetothyriales</taxon>
        <taxon>Herpotrichiellaceae</taxon>
        <taxon>Phialophora</taxon>
    </lineage>
</organism>
<feature type="region of interest" description="Disordered" evidence="4">
    <location>
        <begin position="127"/>
        <end position="171"/>
    </location>
</feature>
<keyword evidence="7" id="KW-1185">Reference proteome</keyword>
<comment type="similarity">
    <text evidence="1">Belongs to the tRNA pseudouridine synthase TruA family.</text>
</comment>
<dbReference type="GO" id="GO:0005737">
    <property type="term" value="C:cytoplasm"/>
    <property type="evidence" value="ECO:0007669"/>
    <property type="project" value="TreeGrafter"/>
</dbReference>
<feature type="domain" description="Pseudouridine synthase I TruA alpha/beta" evidence="5">
    <location>
        <begin position="449"/>
        <end position="592"/>
    </location>
</feature>
<reference evidence="6 7" key="1">
    <citation type="submission" date="2015-01" db="EMBL/GenBank/DDBJ databases">
        <title>The Genome Sequence of Capronia semiimmersa CBS27337.</title>
        <authorList>
            <consortium name="The Broad Institute Genomics Platform"/>
            <person name="Cuomo C."/>
            <person name="de Hoog S."/>
            <person name="Gorbushina A."/>
            <person name="Stielow B."/>
            <person name="Teixiera M."/>
            <person name="Abouelleil A."/>
            <person name="Chapman S.B."/>
            <person name="Priest M."/>
            <person name="Young S.K."/>
            <person name="Wortman J."/>
            <person name="Nusbaum C."/>
            <person name="Birren B."/>
        </authorList>
    </citation>
    <scope>NUCLEOTIDE SEQUENCE [LARGE SCALE GENOMIC DNA]</scope>
    <source>
        <strain evidence="6 7">CBS 27337</strain>
    </source>
</reference>
<protein>
    <submittedName>
        <fullName evidence="6">tRNA pseudouridine(38-40) synthase</fullName>
    </submittedName>
</protein>
<dbReference type="Pfam" id="PF01416">
    <property type="entry name" value="PseudoU_synth_1"/>
    <property type="match status" value="1"/>
</dbReference>
<dbReference type="GO" id="GO:0009982">
    <property type="term" value="F:pseudouridine synthase activity"/>
    <property type="evidence" value="ECO:0007669"/>
    <property type="project" value="InterPro"/>
</dbReference>
<evidence type="ECO:0000313" key="6">
    <source>
        <dbReference type="EMBL" id="KIW65923.1"/>
    </source>
</evidence>
<feature type="compositionally biased region" description="Basic residues" evidence="4">
    <location>
        <begin position="30"/>
        <end position="39"/>
    </location>
</feature>
<dbReference type="PANTHER" id="PTHR11142">
    <property type="entry name" value="PSEUDOURIDYLATE SYNTHASE"/>
    <property type="match status" value="1"/>
</dbReference>
<evidence type="ECO:0000313" key="7">
    <source>
        <dbReference type="Proteomes" id="UP000054266"/>
    </source>
</evidence>
<dbReference type="STRING" id="5601.A0A0D2FD22"/>
<feature type="compositionally biased region" description="Acidic residues" evidence="4">
    <location>
        <begin position="326"/>
        <end position="339"/>
    </location>
</feature>
<gene>
    <name evidence="6" type="ORF">PV04_08137</name>
</gene>
<dbReference type="InterPro" id="IPR001406">
    <property type="entry name" value="PsdUridine_synth_TruA"/>
</dbReference>
<dbReference type="InterPro" id="IPR020095">
    <property type="entry name" value="PsdUridine_synth_TruA_C"/>
</dbReference>
<dbReference type="EMBL" id="KN846960">
    <property type="protein sequence ID" value="KIW65923.1"/>
    <property type="molecule type" value="Genomic_DNA"/>
</dbReference>
<keyword evidence="2" id="KW-0819">tRNA processing</keyword>
<evidence type="ECO:0000256" key="3">
    <source>
        <dbReference type="ARBA" id="ARBA00023235"/>
    </source>
</evidence>
<dbReference type="Gene3D" id="3.30.70.660">
    <property type="entry name" value="Pseudouridine synthase I, catalytic domain, C-terminal subdomain"/>
    <property type="match status" value="1"/>
</dbReference>
<dbReference type="GO" id="GO:0031119">
    <property type="term" value="P:tRNA pseudouridine synthesis"/>
    <property type="evidence" value="ECO:0007669"/>
    <property type="project" value="TreeGrafter"/>
</dbReference>
<dbReference type="Gene3D" id="3.30.70.580">
    <property type="entry name" value="Pseudouridine synthase I, catalytic domain, N-terminal subdomain"/>
    <property type="match status" value="1"/>
</dbReference>
<evidence type="ECO:0000259" key="5">
    <source>
        <dbReference type="Pfam" id="PF01416"/>
    </source>
</evidence>
<dbReference type="HOGENOM" id="CLU_014673_2_3_1"/>
<dbReference type="Proteomes" id="UP000054266">
    <property type="component" value="Unassembled WGS sequence"/>
</dbReference>
<dbReference type="PANTHER" id="PTHR11142:SF5">
    <property type="entry name" value="TRNA PSEUDOURIDINE(38_39) SYNTHASE"/>
    <property type="match status" value="1"/>
</dbReference>
<feature type="region of interest" description="Disordered" evidence="4">
    <location>
        <begin position="22"/>
        <end position="96"/>
    </location>
</feature>
<dbReference type="InterPro" id="IPR020094">
    <property type="entry name" value="TruA/RsuA/RluB/E/F_N"/>
</dbReference>
<dbReference type="GO" id="GO:0003723">
    <property type="term" value="F:RNA binding"/>
    <property type="evidence" value="ECO:0007669"/>
    <property type="project" value="InterPro"/>
</dbReference>